<dbReference type="Pfam" id="PF01022">
    <property type="entry name" value="HTH_5"/>
    <property type="match status" value="1"/>
</dbReference>
<dbReference type="GO" id="GO:0003700">
    <property type="term" value="F:DNA-binding transcription factor activity"/>
    <property type="evidence" value="ECO:0007669"/>
    <property type="project" value="InterPro"/>
</dbReference>
<comment type="caution">
    <text evidence="2">The sequence shown here is derived from an EMBL/GenBank/DDBJ whole genome shotgun (WGS) entry which is preliminary data.</text>
</comment>
<dbReference type="Gene3D" id="1.10.10.10">
    <property type="entry name" value="Winged helix-like DNA-binding domain superfamily/Winged helix DNA-binding domain"/>
    <property type="match status" value="1"/>
</dbReference>
<dbReference type="RefSeq" id="WP_042691277.1">
    <property type="nucleotide sequence ID" value="NZ_CABMAB010000002.1"/>
</dbReference>
<name>A0A166BMC2_METOA</name>
<dbReference type="CDD" id="cd00090">
    <property type="entry name" value="HTH_ARSR"/>
    <property type="match status" value="1"/>
</dbReference>
<evidence type="ECO:0000259" key="1">
    <source>
        <dbReference type="Pfam" id="PF01022"/>
    </source>
</evidence>
<feature type="domain" description="HTH arsR-type" evidence="1">
    <location>
        <begin position="25"/>
        <end position="68"/>
    </location>
</feature>
<accession>A0A166BMC2</accession>
<dbReference type="InterPro" id="IPR036388">
    <property type="entry name" value="WH-like_DNA-bd_sf"/>
</dbReference>
<protein>
    <recommendedName>
        <fullName evidence="1">HTH arsR-type domain-containing protein</fullName>
    </recommendedName>
</protein>
<dbReference type="STRING" id="66851.MBORA_04570"/>
<dbReference type="InterPro" id="IPR001845">
    <property type="entry name" value="HTH_ArsR_DNA-bd_dom"/>
</dbReference>
<dbReference type="InterPro" id="IPR036390">
    <property type="entry name" value="WH_DNA-bd_sf"/>
</dbReference>
<evidence type="ECO:0000313" key="3">
    <source>
        <dbReference type="Proteomes" id="UP000077428"/>
    </source>
</evidence>
<dbReference type="PATRIC" id="fig|66851.6.peg.522"/>
<evidence type="ECO:0000313" key="2">
    <source>
        <dbReference type="EMBL" id="KZX13549.1"/>
    </source>
</evidence>
<keyword evidence="3" id="KW-1185">Reference proteome</keyword>
<dbReference type="InterPro" id="IPR011991">
    <property type="entry name" value="ArsR-like_HTH"/>
</dbReference>
<reference evidence="3" key="1">
    <citation type="journal article" date="2016" name="Genome Announc.">
        <title>Draft Genome Sequences of Methanobrevibacter curvatus DSM11111, Methanobrevibacter cuticularis DSM11139, Methanobrevibacter filiformis DSM11501, and Methanobrevibacter oralis DSM7256.</title>
        <authorList>
            <person name="Poehlein A."/>
            <person name="Seedorf H."/>
        </authorList>
    </citation>
    <scope>NUCLEOTIDE SEQUENCE [LARGE SCALE GENOMIC DNA]</scope>
    <source>
        <strain evidence="3">DSM 7256 / JCM 30027 / ZR</strain>
    </source>
</reference>
<dbReference type="SUPFAM" id="SSF46785">
    <property type="entry name" value="Winged helix' DNA-binding domain"/>
    <property type="match status" value="1"/>
</dbReference>
<dbReference type="Proteomes" id="UP000077428">
    <property type="component" value="Unassembled WGS sequence"/>
</dbReference>
<gene>
    <name evidence="2" type="ORF">MBORA_04570</name>
</gene>
<dbReference type="EMBL" id="LWMU01000048">
    <property type="protein sequence ID" value="KZX13549.1"/>
    <property type="molecule type" value="Genomic_DNA"/>
</dbReference>
<dbReference type="OrthoDB" id="73447at2157"/>
<sequence>MEDGTYNFKNKELNNLLLNRKGGKTTSRIIDLLFEQPYNLNQMSKILGLDYNTINHHICKLEKLEYVENDGEKYGALYYPSKKLLKQKEYYIKLNEKINLVI</sequence>
<organism evidence="2 3">
    <name type="scientific">Methanobrevibacter oralis</name>
    <dbReference type="NCBI Taxonomy" id="66851"/>
    <lineage>
        <taxon>Archaea</taxon>
        <taxon>Methanobacteriati</taxon>
        <taxon>Methanobacteriota</taxon>
        <taxon>Methanomada group</taxon>
        <taxon>Methanobacteria</taxon>
        <taxon>Methanobacteriales</taxon>
        <taxon>Methanobacteriaceae</taxon>
        <taxon>Methanobrevibacter</taxon>
    </lineage>
</organism>
<dbReference type="AlphaFoldDB" id="A0A166BMC2"/>
<proteinExistence type="predicted"/>